<dbReference type="CDD" id="cd05299">
    <property type="entry name" value="CtBP_dh"/>
    <property type="match status" value="1"/>
</dbReference>
<comment type="similarity">
    <text evidence="1 4">Belongs to the D-isomer specific 2-hydroxyacid dehydrogenase family.</text>
</comment>
<organism evidence="7 8">
    <name type="scientific">Calorimonas adulescens</name>
    <dbReference type="NCBI Taxonomy" id="2606906"/>
    <lineage>
        <taxon>Bacteria</taxon>
        <taxon>Bacillati</taxon>
        <taxon>Bacillota</taxon>
        <taxon>Clostridia</taxon>
        <taxon>Thermoanaerobacterales</taxon>
        <taxon>Thermoanaerobacteraceae</taxon>
        <taxon>Calorimonas</taxon>
    </lineage>
</organism>
<dbReference type="FunFam" id="3.40.50.720:FF:000203">
    <property type="entry name" value="D-3-phosphoglycerate dehydrogenase (SerA)"/>
    <property type="match status" value="1"/>
</dbReference>
<feature type="domain" description="D-isomer specific 2-hydroxyacid dehydrogenase catalytic" evidence="5">
    <location>
        <begin position="35"/>
        <end position="318"/>
    </location>
</feature>
<reference evidence="7 8" key="1">
    <citation type="submission" date="2019-08" db="EMBL/GenBank/DDBJ databases">
        <title>Calorimonas adulescens gen. nov., sp. nov., an anaerobic thermophilic bacterium from Sakhalin hot spring.</title>
        <authorList>
            <person name="Khomyakova M.A."/>
            <person name="Merkel A.Y."/>
            <person name="Novikov A."/>
            <person name="Bonch-Osmolovskaya E.A."/>
            <person name="Slobodkin A.I."/>
        </authorList>
    </citation>
    <scope>NUCLEOTIDE SEQUENCE [LARGE SCALE GENOMIC DNA]</scope>
    <source>
        <strain evidence="7 8">A05MB</strain>
    </source>
</reference>
<evidence type="ECO:0000259" key="5">
    <source>
        <dbReference type="Pfam" id="PF00389"/>
    </source>
</evidence>
<dbReference type="InterPro" id="IPR043322">
    <property type="entry name" value="CtBP"/>
</dbReference>
<evidence type="ECO:0000259" key="6">
    <source>
        <dbReference type="Pfam" id="PF02826"/>
    </source>
</evidence>
<dbReference type="GO" id="GO:0003714">
    <property type="term" value="F:transcription corepressor activity"/>
    <property type="evidence" value="ECO:0007669"/>
    <property type="project" value="InterPro"/>
</dbReference>
<dbReference type="Gene3D" id="3.40.50.720">
    <property type="entry name" value="NAD(P)-binding Rossmann-like Domain"/>
    <property type="match status" value="2"/>
</dbReference>
<proteinExistence type="inferred from homology"/>
<dbReference type="PROSITE" id="PS00671">
    <property type="entry name" value="D_2_HYDROXYACID_DH_3"/>
    <property type="match status" value="1"/>
</dbReference>
<dbReference type="InterPro" id="IPR050418">
    <property type="entry name" value="D-iso_2-hydroxyacid_DH_PdxB"/>
</dbReference>
<keyword evidence="8" id="KW-1185">Reference proteome</keyword>
<keyword evidence="2 4" id="KW-0560">Oxidoreductase</keyword>
<comment type="caution">
    <text evidence="7">The sequence shown here is derived from an EMBL/GenBank/DDBJ whole genome shotgun (WGS) entry which is preliminary data.</text>
</comment>
<dbReference type="InterPro" id="IPR029753">
    <property type="entry name" value="D-isomer_DH_CS"/>
</dbReference>
<dbReference type="Pfam" id="PF00389">
    <property type="entry name" value="2-Hacid_dh"/>
    <property type="match status" value="1"/>
</dbReference>
<keyword evidence="3" id="KW-0520">NAD</keyword>
<name>A0A5D8QEE7_9THEO</name>
<dbReference type="Proteomes" id="UP000322976">
    <property type="component" value="Unassembled WGS sequence"/>
</dbReference>
<evidence type="ECO:0000313" key="7">
    <source>
        <dbReference type="EMBL" id="TZE82777.1"/>
    </source>
</evidence>
<dbReference type="InterPro" id="IPR006139">
    <property type="entry name" value="D-isomer_2_OHA_DH_cat_dom"/>
</dbReference>
<dbReference type="InterPro" id="IPR006140">
    <property type="entry name" value="D-isomer_DH_NAD-bd"/>
</dbReference>
<evidence type="ECO:0000256" key="1">
    <source>
        <dbReference type="ARBA" id="ARBA00005854"/>
    </source>
</evidence>
<feature type="domain" description="D-isomer specific 2-hydroxyacid dehydrogenase NAD-binding" evidence="6">
    <location>
        <begin position="110"/>
        <end position="286"/>
    </location>
</feature>
<accession>A0A5D8QEE7</accession>
<evidence type="ECO:0000313" key="8">
    <source>
        <dbReference type="Proteomes" id="UP000322976"/>
    </source>
</evidence>
<dbReference type="GO" id="GO:0016616">
    <property type="term" value="F:oxidoreductase activity, acting on the CH-OH group of donors, NAD or NADP as acceptor"/>
    <property type="evidence" value="ECO:0007669"/>
    <property type="project" value="InterPro"/>
</dbReference>
<dbReference type="GO" id="GO:0051287">
    <property type="term" value="F:NAD binding"/>
    <property type="evidence" value="ECO:0007669"/>
    <property type="project" value="InterPro"/>
</dbReference>
<dbReference type="AlphaFoldDB" id="A0A5D8QEE7"/>
<dbReference type="RefSeq" id="WP_149544691.1">
    <property type="nucleotide sequence ID" value="NZ_VTPS01000004.1"/>
</dbReference>
<evidence type="ECO:0000256" key="4">
    <source>
        <dbReference type="RuleBase" id="RU003719"/>
    </source>
</evidence>
<dbReference type="SUPFAM" id="SSF51735">
    <property type="entry name" value="NAD(P)-binding Rossmann-fold domains"/>
    <property type="match status" value="1"/>
</dbReference>
<dbReference type="SUPFAM" id="SSF52283">
    <property type="entry name" value="Formate/glycerate dehydrogenase catalytic domain-like"/>
    <property type="match status" value="1"/>
</dbReference>
<sequence>MAKYKVYVTDYEYETLENERSVISRIDADFIPLQCRTDEDVINMAKDADALLVQYAPVTESVFEELKNLRIVVRYGVGVDCVDVESATRHGVYICNVPDYGVEEVSTHAMALILGSIRKITEMSNIVKRGTWDFKLSKPIYRTTKLTLGITGFGRIPREVARKARPFGFNILVYDPYVNDDILHQYEVKRVEFETLLEESDIITVHTPLTRDTYHLFDKETFSKMKRGSYLVNTSRGPVVDEEALADAIENGVLSGAALDVTEKEPLGKDSRLLSFDNVIITPHMAWYSEEAQADLQRKAAEEVVRVLTGNKPLNSVNIRD</sequence>
<evidence type="ECO:0000256" key="2">
    <source>
        <dbReference type="ARBA" id="ARBA00023002"/>
    </source>
</evidence>
<protein>
    <submittedName>
        <fullName evidence="7">C-terminal binding protein</fullName>
    </submittedName>
</protein>
<dbReference type="InterPro" id="IPR036291">
    <property type="entry name" value="NAD(P)-bd_dom_sf"/>
</dbReference>
<dbReference type="Pfam" id="PF02826">
    <property type="entry name" value="2-Hacid_dh_C"/>
    <property type="match status" value="1"/>
</dbReference>
<dbReference type="PANTHER" id="PTHR43761:SF1">
    <property type="entry name" value="D-ISOMER SPECIFIC 2-HYDROXYACID DEHYDROGENASE CATALYTIC DOMAIN-CONTAINING PROTEIN-RELATED"/>
    <property type="match status" value="1"/>
</dbReference>
<dbReference type="PROSITE" id="PS00670">
    <property type="entry name" value="D_2_HYDROXYACID_DH_2"/>
    <property type="match status" value="1"/>
</dbReference>
<dbReference type="EMBL" id="VTPS01000004">
    <property type="protein sequence ID" value="TZE82777.1"/>
    <property type="molecule type" value="Genomic_DNA"/>
</dbReference>
<gene>
    <name evidence="7" type="ORF">FWJ32_04050</name>
</gene>
<evidence type="ECO:0000256" key="3">
    <source>
        <dbReference type="ARBA" id="ARBA00023027"/>
    </source>
</evidence>
<dbReference type="PANTHER" id="PTHR43761">
    <property type="entry name" value="D-ISOMER SPECIFIC 2-HYDROXYACID DEHYDROGENASE FAMILY PROTEIN (AFU_ORTHOLOGUE AFUA_1G13630)"/>
    <property type="match status" value="1"/>
</dbReference>